<evidence type="ECO:0000313" key="8">
    <source>
        <dbReference type="Proteomes" id="UP000675881"/>
    </source>
</evidence>
<dbReference type="PRINTS" id="PR00821">
    <property type="entry name" value="TAGLIPASE"/>
</dbReference>
<sequence>MIPIIRLVWIFGVIILIAESKDIKDFNSIISNRGSQLENLQSRLFGPKRIMVVHGWGGDCNLAWIVQMRRDLLNESDVNLFCADWRNGTIYPQYGQGAANTQLHLIGFSFGAQVCSFAGSNIPNCNRITGLDPTGPAFREHNTSFRLDKSDADFVDVIHTNGRNFIKGAIGLLEVSVGKESGCSLYRAVYLYLESIKNDKCKMVGFPCSGGWNGFHSGEQGCFNESIAFPLGLNTPRNATGELYLTTRIKEPFCGNQVKVEISLEFSPSWSSKLYTRILEIIFQTTGGEKRESFSVAR</sequence>
<feature type="signal peptide" evidence="5">
    <location>
        <begin position="1"/>
        <end position="20"/>
    </location>
</feature>
<feature type="domain" description="Lipase" evidence="6">
    <location>
        <begin position="99"/>
        <end position="172"/>
    </location>
</feature>
<dbReference type="PANTHER" id="PTHR11610">
    <property type="entry name" value="LIPASE"/>
    <property type="match status" value="1"/>
</dbReference>
<dbReference type="OrthoDB" id="199913at2759"/>
<dbReference type="Proteomes" id="UP000675881">
    <property type="component" value="Unassembled WGS sequence"/>
</dbReference>
<name>A0A817FCI8_LEPSM</name>
<keyword evidence="5" id="KW-0732">Signal</keyword>
<reference evidence="7" key="1">
    <citation type="submission" date="2021-02" db="EMBL/GenBank/DDBJ databases">
        <authorList>
            <person name="Bekaert M."/>
        </authorList>
    </citation>
    <scope>NUCLEOTIDE SEQUENCE</scope>
    <source>
        <strain evidence="7">IoA-00</strain>
    </source>
</reference>
<evidence type="ECO:0000256" key="4">
    <source>
        <dbReference type="RuleBase" id="RU004262"/>
    </source>
</evidence>
<comment type="caution">
    <text evidence="7">The sequence shown here is derived from an EMBL/GenBank/DDBJ whole genome shotgun (WGS) entry which is preliminary data.</text>
</comment>
<dbReference type="GO" id="GO:0005615">
    <property type="term" value="C:extracellular space"/>
    <property type="evidence" value="ECO:0007669"/>
    <property type="project" value="TreeGrafter"/>
</dbReference>
<evidence type="ECO:0000259" key="6">
    <source>
        <dbReference type="Pfam" id="PF00151"/>
    </source>
</evidence>
<evidence type="ECO:0000313" key="7">
    <source>
        <dbReference type="EMBL" id="CAF2745639.1"/>
    </source>
</evidence>
<dbReference type="InterPro" id="IPR029058">
    <property type="entry name" value="AB_hydrolase_fold"/>
</dbReference>
<dbReference type="Gene3D" id="3.40.50.1820">
    <property type="entry name" value="alpha/beta hydrolase"/>
    <property type="match status" value="3"/>
</dbReference>
<protein>
    <submittedName>
        <fullName evidence="7">(salmon louse) hypothetical protein</fullName>
    </submittedName>
</protein>
<proteinExistence type="inferred from homology"/>
<organism evidence="7 8">
    <name type="scientific">Lepeophtheirus salmonis</name>
    <name type="common">Salmon louse</name>
    <name type="synonym">Caligus salmonis</name>
    <dbReference type="NCBI Taxonomy" id="72036"/>
    <lineage>
        <taxon>Eukaryota</taxon>
        <taxon>Metazoa</taxon>
        <taxon>Ecdysozoa</taxon>
        <taxon>Arthropoda</taxon>
        <taxon>Crustacea</taxon>
        <taxon>Multicrustacea</taxon>
        <taxon>Hexanauplia</taxon>
        <taxon>Copepoda</taxon>
        <taxon>Siphonostomatoida</taxon>
        <taxon>Caligidae</taxon>
        <taxon>Lepeophtheirus</taxon>
    </lineage>
</organism>
<dbReference type="Pfam" id="PF00151">
    <property type="entry name" value="Lipase"/>
    <property type="match status" value="1"/>
</dbReference>
<keyword evidence="3" id="KW-0964">Secreted</keyword>
<comment type="similarity">
    <text evidence="2 4">Belongs to the AB hydrolase superfamily. Lipase family.</text>
</comment>
<dbReference type="AlphaFoldDB" id="A0A817FCI8"/>
<comment type="subcellular location">
    <subcellularLocation>
        <location evidence="1">Secreted</location>
    </subcellularLocation>
</comment>
<feature type="chain" id="PRO_5032871477" evidence="5">
    <location>
        <begin position="21"/>
        <end position="298"/>
    </location>
</feature>
<dbReference type="GO" id="GO:0016298">
    <property type="term" value="F:lipase activity"/>
    <property type="evidence" value="ECO:0007669"/>
    <property type="project" value="InterPro"/>
</dbReference>
<accession>A0A817FCI8</accession>
<dbReference type="InterPro" id="IPR000734">
    <property type="entry name" value="TAG_lipase"/>
</dbReference>
<dbReference type="GO" id="GO:0016042">
    <property type="term" value="P:lipid catabolic process"/>
    <property type="evidence" value="ECO:0007669"/>
    <property type="project" value="TreeGrafter"/>
</dbReference>
<evidence type="ECO:0000256" key="1">
    <source>
        <dbReference type="ARBA" id="ARBA00004613"/>
    </source>
</evidence>
<evidence type="ECO:0000256" key="5">
    <source>
        <dbReference type="SAM" id="SignalP"/>
    </source>
</evidence>
<gene>
    <name evidence="7" type="ORF">LSAA_270</name>
</gene>
<dbReference type="InterPro" id="IPR013818">
    <property type="entry name" value="Lipase"/>
</dbReference>
<evidence type="ECO:0000256" key="2">
    <source>
        <dbReference type="ARBA" id="ARBA00010701"/>
    </source>
</evidence>
<evidence type="ECO:0000256" key="3">
    <source>
        <dbReference type="ARBA" id="ARBA00022525"/>
    </source>
</evidence>
<dbReference type="EMBL" id="CAJNVT010000107">
    <property type="protein sequence ID" value="CAF2745639.1"/>
    <property type="molecule type" value="Genomic_DNA"/>
</dbReference>
<dbReference type="SUPFAM" id="SSF53474">
    <property type="entry name" value="alpha/beta-Hydrolases"/>
    <property type="match status" value="1"/>
</dbReference>
<keyword evidence="8" id="KW-1185">Reference proteome</keyword>